<proteinExistence type="predicted"/>
<evidence type="ECO:0000313" key="2">
    <source>
        <dbReference type="Proteomes" id="UP000004931"/>
    </source>
</evidence>
<organism evidence="1 2">
    <name type="scientific">marine gamma proteobacterium HTCC2143</name>
    <dbReference type="NCBI Taxonomy" id="247633"/>
    <lineage>
        <taxon>Bacteria</taxon>
        <taxon>Pseudomonadati</taxon>
        <taxon>Pseudomonadota</taxon>
        <taxon>Gammaproteobacteria</taxon>
        <taxon>Cellvibrionales</taxon>
        <taxon>Spongiibacteraceae</taxon>
        <taxon>BD1-7 clade</taxon>
    </lineage>
</organism>
<accession>A0YBQ1</accession>
<dbReference type="Proteomes" id="UP000004931">
    <property type="component" value="Unassembled WGS sequence"/>
</dbReference>
<sequence length="60" mass="6704">MMVMFVTDDSMHAAGLVPLIFTGIANGDCTFRRYKNSTITLQRYIVRGLQPLLLLTANTL</sequence>
<protein>
    <submittedName>
        <fullName evidence="1">Uncharacterized protein</fullName>
    </submittedName>
</protein>
<gene>
    <name evidence="1" type="ORF">GP2143_06005</name>
</gene>
<dbReference type="STRING" id="247633.GP2143_06005"/>
<dbReference type="AlphaFoldDB" id="A0YBQ1"/>
<comment type="caution">
    <text evidence="1">The sequence shown here is derived from an EMBL/GenBank/DDBJ whole genome shotgun (WGS) entry which is preliminary data.</text>
</comment>
<reference evidence="1 2" key="1">
    <citation type="journal article" date="2010" name="J. Bacteriol.">
        <title>Genome sequence of the oligotrophic marine Gammaproteobacterium HTCC2143, isolated from the Oregon Coast.</title>
        <authorList>
            <person name="Oh H.M."/>
            <person name="Kang I."/>
            <person name="Ferriera S."/>
            <person name="Giovannoni S.J."/>
            <person name="Cho J.C."/>
        </authorList>
    </citation>
    <scope>NUCLEOTIDE SEQUENCE [LARGE SCALE GENOMIC DNA]</scope>
    <source>
        <strain evidence="1 2">HTCC2143</strain>
    </source>
</reference>
<name>A0YBQ1_9GAMM</name>
<evidence type="ECO:0000313" key="1">
    <source>
        <dbReference type="EMBL" id="EAW31981.1"/>
    </source>
</evidence>
<keyword evidence="2" id="KW-1185">Reference proteome</keyword>
<dbReference type="EMBL" id="AAVT01000002">
    <property type="protein sequence ID" value="EAW31981.1"/>
    <property type="molecule type" value="Genomic_DNA"/>
</dbReference>